<dbReference type="PROSITE" id="PS50280">
    <property type="entry name" value="SET"/>
    <property type="match status" value="1"/>
</dbReference>
<name>F4S7W1_MELLP</name>
<dbReference type="CDD" id="cd20071">
    <property type="entry name" value="SET_SMYD"/>
    <property type="match status" value="1"/>
</dbReference>
<dbReference type="RefSeq" id="XP_007417414.1">
    <property type="nucleotide sequence ID" value="XM_007417352.1"/>
</dbReference>
<keyword evidence="1" id="KW-0732">Signal</keyword>
<dbReference type="GeneID" id="18931090"/>
<dbReference type="AlphaFoldDB" id="F4S7W1"/>
<dbReference type="InterPro" id="IPR046341">
    <property type="entry name" value="SET_dom_sf"/>
</dbReference>
<accession>F4S7W1</accession>
<evidence type="ECO:0000256" key="1">
    <source>
        <dbReference type="SAM" id="SignalP"/>
    </source>
</evidence>
<reference evidence="4" key="1">
    <citation type="journal article" date="2011" name="Proc. Natl. Acad. Sci. U.S.A.">
        <title>Obligate biotrophy features unraveled by the genomic analysis of rust fungi.</title>
        <authorList>
            <person name="Duplessis S."/>
            <person name="Cuomo C.A."/>
            <person name="Lin Y.-C."/>
            <person name="Aerts A."/>
            <person name="Tisserant E."/>
            <person name="Veneault-Fourrey C."/>
            <person name="Joly D.L."/>
            <person name="Hacquard S."/>
            <person name="Amselem J."/>
            <person name="Cantarel B.L."/>
            <person name="Chiu R."/>
            <person name="Coutinho P.M."/>
            <person name="Feau N."/>
            <person name="Field M."/>
            <person name="Frey P."/>
            <person name="Gelhaye E."/>
            <person name="Goldberg J."/>
            <person name="Grabherr M.G."/>
            <person name="Kodira C.D."/>
            <person name="Kohler A."/>
            <person name="Kuees U."/>
            <person name="Lindquist E.A."/>
            <person name="Lucas S.M."/>
            <person name="Mago R."/>
            <person name="Mauceli E."/>
            <person name="Morin E."/>
            <person name="Murat C."/>
            <person name="Pangilinan J.L."/>
            <person name="Park R."/>
            <person name="Pearson M."/>
            <person name="Quesneville H."/>
            <person name="Rouhier N."/>
            <person name="Sakthikumar S."/>
            <person name="Salamov A.A."/>
            <person name="Schmutz J."/>
            <person name="Selles B."/>
            <person name="Shapiro H."/>
            <person name="Tanguay P."/>
            <person name="Tuskan G.A."/>
            <person name="Henrissat B."/>
            <person name="Van de Peer Y."/>
            <person name="Rouze P."/>
            <person name="Ellis J.G."/>
            <person name="Dodds P.N."/>
            <person name="Schein J.E."/>
            <person name="Zhong S."/>
            <person name="Hamelin R.C."/>
            <person name="Grigoriev I.V."/>
            <person name="Szabo L.J."/>
            <person name="Martin F."/>
        </authorList>
    </citation>
    <scope>NUCLEOTIDE SEQUENCE [LARGE SCALE GENOMIC DNA]</scope>
    <source>
        <strain evidence="4">98AG31 / pathotype 3-4-7</strain>
    </source>
</reference>
<dbReference type="InterPro" id="IPR001214">
    <property type="entry name" value="SET_dom"/>
</dbReference>
<dbReference type="eggNOG" id="KOG2084">
    <property type="taxonomic scope" value="Eukaryota"/>
</dbReference>
<evidence type="ECO:0000313" key="4">
    <source>
        <dbReference type="Proteomes" id="UP000001072"/>
    </source>
</evidence>
<feature type="chain" id="PRO_5003315920" description="SET domain-containing protein" evidence="1">
    <location>
        <begin position="25"/>
        <end position="516"/>
    </location>
</feature>
<dbReference type="InterPro" id="IPR053185">
    <property type="entry name" value="SET_domain_protein"/>
</dbReference>
<sequence length="516" mass="58817">MLLQHSSIPLVLIALVNRYHAAVAQESTLSDLVEQPLGSIYQAATCMSQRSSNRSCPIHNEFQNSSSQSPSFRSDGLVYKFDEVTVKPILQSTDESKELYGFVQQRCYDHQTEPTEDPFCIYLNYGFNQGRGMVILCRRSALQGIIEQTFKPESSLLKEMNRSSGKFNVVDMPEKGGKGMIASQKYLIGDLILTSYPVLILTLEDELWEVSESFDLEKTLVDYLPLETRAEIATLHGEGETEVSWMMSVIWRNSFALTLEDEPYMALFLDPSGSLMRANFARRANHDCRPNTIYHTDQTTLKLNMYAAREIEVGQELVTTYLNIRQPTETRRAHLREHYGFECQCSVCSLPEHLIKFSDSRLNQIKKLLDELIDWSSTSNANTYTSRAEDLLELYKLEGLEIDMADPYLAAAMRYNAIKNLDKTKLYASLAVLHEIRISGVASQNLANMISLRDFPEAHWSYDYRYGESMYYNFCQCGLDGSSLLTKSTLCIHQLPKKERIVAAYDEKDAPIHSDK</sequence>
<feature type="signal peptide" evidence="1">
    <location>
        <begin position="1"/>
        <end position="24"/>
    </location>
</feature>
<keyword evidence="4" id="KW-1185">Reference proteome</keyword>
<feature type="domain" description="SET" evidence="2">
    <location>
        <begin position="165"/>
        <end position="322"/>
    </location>
</feature>
<gene>
    <name evidence="3" type="ORF">MELLADRAFT_68703</name>
</gene>
<dbReference type="Pfam" id="PF00856">
    <property type="entry name" value="SET"/>
    <property type="match status" value="1"/>
</dbReference>
<dbReference type="PANTHER" id="PTHR47332">
    <property type="entry name" value="SET DOMAIN-CONTAINING PROTEIN 5"/>
    <property type="match status" value="1"/>
</dbReference>
<dbReference type="OrthoDB" id="265717at2759"/>
<dbReference type="SUPFAM" id="SSF82199">
    <property type="entry name" value="SET domain"/>
    <property type="match status" value="1"/>
</dbReference>
<dbReference type="Gene3D" id="2.170.270.10">
    <property type="entry name" value="SET domain"/>
    <property type="match status" value="1"/>
</dbReference>
<evidence type="ECO:0000313" key="3">
    <source>
        <dbReference type="EMBL" id="EGF99295.1"/>
    </source>
</evidence>
<dbReference type="KEGG" id="mlr:MELLADRAFT_68703"/>
<dbReference type="HOGENOM" id="CLU_028281_6_1_1"/>
<dbReference type="InParanoid" id="F4S7W1"/>
<dbReference type="STRING" id="747676.F4S7W1"/>
<dbReference type="EMBL" id="GL883161">
    <property type="protein sequence ID" value="EGF99295.1"/>
    <property type="molecule type" value="Genomic_DNA"/>
</dbReference>
<dbReference type="VEuPathDB" id="FungiDB:MELLADRAFT_68703"/>
<proteinExistence type="predicted"/>
<dbReference type="Proteomes" id="UP000001072">
    <property type="component" value="Unassembled WGS sequence"/>
</dbReference>
<dbReference type="Gene3D" id="1.25.40.10">
    <property type="entry name" value="Tetratricopeptide repeat domain"/>
    <property type="match status" value="1"/>
</dbReference>
<dbReference type="InterPro" id="IPR011990">
    <property type="entry name" value="TPR-like_helical_dom_sf"/>
</dbReference>
<dbReference type="PANTHER" id="PTHR47332:SF6">
    <property type="entry name" value="SET DOMAIN-CONTAINING PROTEIN"/>
    <property type="match status" value="1"/>
</dbReference>
<evidence type="ECO:0000259" key="2">
    <source>
        <dbReference type="PROSITE" id="PS50280"/>
    </source>
</evidence>
<organism evidence="4">
    <name type="scientific">Melampsora larici-populina (strain 98AG31 / pathotype 3-4-7)</name>
    <name type="common">Poplar leaf rust fungus</name>
    <dbReference type="NCBI Taxonomy" id="747676"/>
    <lineage>
        <taxon>Eukaryota</taxon>
        <taxon>Fungi</taxon>
        <taxon>Dikarya</taxon>
        <taxon>Basidiomycota</taxon>
        <taxon>Pucciniomycotina</taxon>
        <taxon>Pucciniomycetes</taxon>
        <taxon>Pucciniales</taxon>
        <taxon>Melampsoraceae</taxon>
        <taxon>Melampsora</taxon>
    </lineage>
</organism>
<protein>
    <recommendedName>
        <fullName evidence="2">SET domain-containing protein</fullName>
    </recommendedName>
</protein>